<dbReference type="Proteomes" id="UP001302949">
    <property type="component" value="Unassembled WGS sequence"/>
</dbReference>
<name>A0ABU5Q595_9BACT</name>
<reference evidence="5 6" key="1">
    <citation type="submission" date="2023-12" db="EMBL/GenBank/DDBJ databases">
        <title>Novel species of the genus Arcicella isolated from rivers.</title>
        <authorList>
            <person name="Lu H."/>
        </authorList>
    </citation>
    <scope>NUCLEOTIDE SEQUENCE [LARGE SCALE GENOMIC DNA]</scope>
    <source>
        <strain evidence="5 6">KCTC 23307</strain>
    </source>
</reference>
<comment type="caution">
    <text evidence="5">The sequence shown here is derived from an EMBL/GenBank/DDBJ whole genome shotgun (WGS) entry which is preliminary data.</text>
</comment>
<keyword evidence="3 5" id="KW-0418">Kinase</keyword>
<evidence type="ECO:0000313" key="6">
    <source>
        <dbReference type="Proteomes" id="UP001302949"/>
    </source>
</evidence>
<dbReference type="EMBL" id="JAYFUM010000003">
    <property type="protein sequence ID" value="MEA5137984.1"/>
    <property type="molecule type" value="Genomic_DNA"/>
</dbReference>
<dbReference type="SUPFAM" id="SSF53613">
    <property type="entry name" value="Ribokinase-like"/>
    <property type="match status" value="1"/>
</dbReference>
<feature type="domain" description="Carbohydrate kinase PfkB" evidence="4">
    <location>
        <begin position="19"/>
        <end position="280"/>
    </location>
</feature>
<keyword evidence="6" id="KW-1185">Reference proteome</keyword>
<dbReference type="GO" id="GO:0016301">
    <property type="term" value="F:kinase activity"/>
    <property type="evidence" value="ECO:0007669"/>
    <property type="project" value="UniProtKB-KW"/>
</dbReference>
<evidence type="ECO:0000256" key="1">
    <source>
        <dbReference type="ARBA" id="ARBA00010688"/>
    </source>
</evidence>
<dbReference type="InterPro" id="IPR011611">
    <property type="entry name" value="PfkB_dom"/>
</dbReference>
<accession>A0ABU5Q595</accession>
<dbReference type="InterPro" id="IPR050306">
    <property type="entry name" value="PfkB_Carbo_kinase"/>
</dbReference>
<gene>
    <name evidence="5" type="ORF">VB248_02490</name>
</gene>
<organism evidence="5 6">
    <name type="scientific">Arcicella rigui</name>
    <dbReference type="NCBI Taxonomy" id="797020"/>
    <lineage>
        <taxon>Bacteria</taxon>
        <taxon>Pseudomonadati</taxon>
        <taxon>Bacteroidota</taxon>
        <taxon>Cytophagia</taxon>
        <taxon>Cytophagales</taxon>
        <taxon>Flectobacillaceae</taxon>
        <taxon>Arcicella</taxon>
    </lineage>
</organism>
<protein>
    <submittedName>
        <fullName evidence="5">Carbohydrate kinase</fullName>
        <ecNumber evidence="5">2.7.1.-</ecNumber>
    </submittedName>
</protein>
<evidence type="ECO:0000259" key="4">
    <source>
        <dbReference type="Pfam" id="PF00294"/>
    </source>
</evidence>
<dbReference type="PRINTS" id="PR00990">
    <property type="entry name" value="RIBOKINASE"/>
</dbReference>
<dbReference type="PANTHER" id="PTHR43085">
    <property type="entry name" value="HEXOKINASE FAMILY MEMBER"/>
    <property type="match status" value="1"/>
</dbReference>
<dbReference type="Gene3D" id="3.40.1190.20">
    <property type="match status" value="1"/>
</dbReference>
<evidence type="ECO:0000256" key="2">
    <source>
        <dbReference type="ARBA" id="ARBA00022679"/>
    </source>
</evidence>
<comment type="similarity">
    <text evidence="1">Belongs to the carbohydrate kinase PfkB family.</text>
</comment>
<evidence type="ECO:0000313" key="5">
    <source>
        <dbReference type="EMBL" id="MEA5137984.1"/>
    </source>
</evidence>
<dbReference type="CDD" id="cd01167">
    <property type="entry name" value="bac_FRK"/>
    <property type="match status" value="1"/>
</dbReference>
<proteinExistence type="inferred from homology"/>
<sequence length="297" mass="32551">MKKIVCFGETLWDLLPTGKIEGGAPMNVAVHAKQLGLSVSMISRVGKDKLGDGLECFLVDRGIDTSALQRDNFYQTGVVQVSLSEKGSPTYSIESPAAWDAIEADETTKQLVKNAEAFVFGSLACRNEKSKNALFELAALASLRVLDVNLRTPFFSQELIIDLLEMADFVKVNEEELALICSWFNQNEDDELNARYLKTRFNLRAIVVTRGGDGAFFIGENNSLYEHKGYQVSVKDTIGSGDSFLASFLKKWLYASSPDDCLSYACAVGAFVATQQGATPIIDESDIKAVMQPNLEA</sequence>
<evidence type="ECO:0000256" key="3">
    <source>
        <dbReference type="ARBA" id="ARBA00022777"/>
    </source>
</evidence>
<dbReference type="InterPro" id="IPR029056">
    <property type="entry name" value="Ribokinase-like"/>
</dbReference>
<dbReference type="Pfam" id="PF00294">
    <property type="entry name" value="PfkB"/>
    <property type="match status" value="1"/>
</dbReference>
<dbReference type="EC" id="2.7.1.-" evidence="5"/>
<dbReference type="RefSeq" id="WP_323295152.1">
    <property type="nucleotide sequence ID" value="NZ_JAYFUM010000003.1"/>
</dbReference>
<dbReference type="InterPro" id="IPR002139">
    <property type="entry name" value="Ribo/fructo_kinase"/>
</dbReference>
<keyword evidence="2 5" id="KW-0808">Transferase</keyword>
<dbReference type="PANTHER" id="PTHR43085:SF57">
    <property type="entry name" value="CARBOHYDRATE KINASE PFKB DOMAIN-CONTAINING PROTEIN"/>
    <property type="match status" value="1"/>
</dbReference>